<dbReference type="Proteomes" id="UP000501991">
    <property type="component" value="Chromosome"/>
</dbReference>
<keyword evidence="2" id="KW-1185">Reference proteome</keyword>
<reference evidence="1 2" key="1">
    <citation type="submission" date="2020-02" db="EMBL/GenBank/DDBJ databases">
        <title>Nitrogenibacter mangrovi gen. nov., sp. nov. isolated from mangrove sediment, a denitrifying betaproteobacterium.</title>
        <authorList>
            <person name="Liao H."/>
            <person name="Tian Y."/>
        </authorList>
    </citation>
    <scope>NUCLEOTIDE SEQUENCE [LARGE SCALE GENOMIC DNA]</scope>
    <source>
        <strain evidence="1 2">M9-3-2</strain>
    </source>
</reference>
<accession>A0A6C1B177</accession>
<evidence type="ECO:0000313" key="1">
    <source>
        <dbReference type="EMBL" id="QID17371.1"/>
    </source>
</evidence>
<dbReference type="KEGG" id="azq:G3580_06750"/>
<proteinExistence type="predicted"/>
<organism evidence="1 2">
    <name type="scientific">Nitrogeniibacter mangrovi</name>
    <dbReference type="NCBI Taxonomy" id="2016596"/>
    <lineage>
        <taxon>Bacteria</taxon>
        <taxon>Pseudomonadati</taxon>
        <taxon>Pseudomonadota</taxon>
        <taxon>Betaproteobacteria</taxon>
        <taxon>Rhodocyclales</taxon>
        <taxon>Zoogloeaceae</taxon>
        <taxon>Nitrogeniibacter</taxon>
    </lineage>
</organism>
<name>A0A6C1B177_9RHOO</name>
<evidence type="ECO:0000313" key="2">
    <source>
        <dbReference type="Proteomes" id="UP000501991"/>
    </source>
</evidence>
<dbReference type="AlphaFoldDB" id="A0A6C1B177"/>
<protein>
    <submittedName>
        <fullName evidence="1">Uncharacterized protein</fullName>
    </submittedName>
</protein>
<gene>
    <name evidence="1" type="ORF">G3580_06750</name>
</gene>
<dbReference type="EMBL" id="CP048836">
    <property type="protein sequence ID" value="QID17371.1"/>
    <property type="molecule type" value="Genomic_DNA"/>
</dbReference>
<dbReference type="RefSeq" id="WP_173764535.1">
    <property type="nucleotide sequence ID" value="NZ_CP048836.1"/>
</dbReference>
<sequence>MTFQSAHFSPIVPMSQPSHKNVDLEAQPLFPAHQFISTFGRASDHLDHQSVALRDAEQIPALNNMNGASLIRAIHA</sequence>